<accession>A0AAF0CML6</accession>
<gene>
    <name evidence="1" type="ORF">PXH66_14040</name>
</gene>
<proteinExistence type="predicted"/>
<keyword evidence="2" id="KW-1185">Reference proteome</keyword>
<dbReference type="EMBL" id="CP119075">
    <property type="protein sequence ID" value="WED63456.1"/>
    <property type="molecule type" value="Genomic_DNA"/>
</dbReference>
<evidence type="ECO:0000313" key="1">
    <source>
        <dbReference type="EMBL" id="WED63456.1"/>
    </source>
</evidence>
<organism evidence="1 2">
    <name type="scientific">Synoicihabitans lomoniglobus</name>
    <dbReference type="NCBI Taxonomy" id="2909285"/>
    <lineage>
        <taxon>Bacteria</taxon>
        <taxon>Pseudomonadati</taxon>
        <taxon>Verrucomicrobiota</taxon>
        <taxon>Opitutia</taxon>
        <taxon>Opitutales</taxon>
        <taxon>Opitutaceae</taxon>
        <taxon>Synoicihabitans</taxon>
    </lineage>
</organism>
<reference evidence="1" key="1">
    <citation type="submission" date="2023-03" db="EMBL/GenBank/DDBJ databases">
        <title>Lomoglobus Profundus gen. nov., sp. nov., a novel member of the phylum Verrucomicrobia, isolated from deep-marine sediment of South China Sea.</title>
        <authorList>
            <person name="Ahmad T."/>
            <person name="Ishaq S.E."/>
            <person name="Wang F."/>
        </authorList>
    </citation>
    <scope>NUCLEOTIDE SEQUENCE</scope>
    <source>
        <strain evidence="1">LMO-M01</strain>
    </source>
</reference>
<dbReference type="Proteomes" id="UP001218638">
    <property type="component" value="Chromosome"/>
</dbReference>
<dbReference type="AlphaFoldDB" id="A0AAF0CML6"/>
<protein>
    <submittedName>
        <fullName evidence="1">Uncharacterized protein</fullName>
    </submittedName>
</protein>
<dbReference type="RefSeq" id="WP_330929166.1">
    <property type="nucleotide sequence ID" value="NZ_CP119075.1"/>
</dbReference>
<name>A0AAF0CML6_9BACT</name>
<sequence>MPPPTNSPRAGYTVTGTVKNKANGNGVQDLHVLAYKHELIGAGKFLGIAVTKADGAFAIDFESSAFSAEVGLEPHVYFVVEDGGFELLNTASNAITIAEISTSGVDLLVDLTNDKLRQLINATPAPGWVGGFEAEKPAFAYPTPDLTSLPMLGNLENIDKLQRQQKVVWPEFSWETKPGQPDPQRCYQMFAPDISRLGYTDAGRVYSIICPQQGACSPLLGSINVEVTVTGNRGWANETTRSLAADMTVEGRIWFSPSAQKKDTVVMLANHFHQQGLPFPTCKANAIRISTYHPGNPDQPIFPLRKGSSTDFPIPDFAQHNGISWSLGHLGVTIGPLVKTGSVIVDDFNQMLLDVFNIASGNMLKDGNTLTWNVWFTAPETVDQTEWAEHAQKWRHSIDTDHGSPDGPGTHARYFDGTRYNFLKEDHEHEMQKVLSFIQTL</sequence>
<dbReference type="KEGG" id="slom:PXH66_14040"/>
<evidence type="ECO:0000313" key="2">
    <source>
        <dbReference type="Proteomes" id="UP001218638"/>
    </source>
</evidence>